<reference evidence="2 3" key="1">
    <citation type="submission" date="2019-05" db="EMBL/GenBank/DDBJ databases">
        <title>Another draft genome of Portunus trituberculatus and its Hox gene families provides insights of decapod evolution.</title>
        <authorList>
            <person name="Jeong J.-H."/>
            <person name="Song I."/>
            <person name="Kim S."/>
            <person name="Choi T."/>
            <person name="Kim D."/>
            <person name="Ryu S."/>
            <person name="Kim W."/>
        </authorList>
    </citation>
    <scope>NUCLEOTIDE SEQUENCE [LARGE SCALE GENOMIC DNA]</scope>
    <source>
        <tissue evidence="2">Muscle</tissue>
    </source>
</reference>
<comment type="caution">
    <text evidence="2">The sequence shown here is derived from an EMBL/GenBank/DDBJ whole genome shotgun (WGS) entry which is preliminary data.</text>
</comment>
<feature type="compositionally biased region" description="Basic and acidic residues" evidence="1">
    <location>
        <begin position="61"/>
        <end position="71"/>
    </location>
</feature>
<gene>
    <name evidence="2" type="ORF">E2C01_047749</name>
</gene>
<protein>
    <submittedName>
        <fullName evidence="2">Uncharacterized protein</fullName>
    </submittedName>
</protein>
<proteinExistence type="predicted"/>
<evidence type="ECO:0000256" key="1">
    <source>
        <dbReference type="SAM" id="MobiDB-lite"/>
    </source>
</evidence>
<keyword evidence="3" id="KW-1185">Reference proteome</keyword>
<evidence type="ECO:0000313" key="2">
    <source>
        <dbReference type="EMBL" id="MPC53847.1"/>
    </source>
</evidence>
<dbReference type="AlphaFoldDB" id="A0A5B7G8L0"/>
<feature type="region of interest" description="Disordered" evidence="1">
    <location>
        <begin position="35"/>
        <end position="71"/>
    </location>
</feature>
<dbReference type="EMBL" id="VSRR010011930">
    <property type="protein sequence ID" value="MPC53847.1"/>
    <property type="molecule type" value="Genomic_DNA"/>
</dbReference>
<dbReference type="Proteomes" id="UP000324222">
    <property type="component" value="Unassembled WGS sequence"/>
</dbReference>
<organism evidence="2 3">
    <name type="scientific">Portunus trituberculatus</name>
    <name type="common">Swimming crab</name>
    <name type="synonym">Neptunus trituberculatus</name>
    <dbReference type="NCBI Taxonomy" id="210409"/>
    <lineage>
        <taxon>Eukaryota</taxon>
        <taxon>Metazoa</taxon>
        <taxon>Ecdysozoa</taxon>
        <taxon>Arthropoda</taxon>
        <taxon>Crustacea</taxon>
        <taxon>Multicrustacea</taxon>
        <taxon>Malacostraca</taxon>
        <taxon>Eumalacostraca</taxon>
        <taxon>Eucarida</taxon>
        <taxon>Decapoda</taxon>
        <taxon>Pleocyemata</taxon>
        <taxon>Brachyura</taxon>
        <taxon>Eubrachyura</taxon>
        <taxon>Portunoidea</taxon>
        <taxon>Portunidae</taxon>
        <taxon>Portuninae</taxon>
        <taxon>Portunus</taxon>
    </lineage>
</organism>
<sequence>MQKMITQPMITSLLQRVITGGIMQIPTLKLRLHNLPGRNLKPVPQYPGYQRDENDEDEDRKDDVPNRYKTP</sequence>
<evidence type="ECO:0000313" key="3">
    <source>
        <dbReference type="Proteomes" id="UP000324222"/>
    </source>
</evidence>
<name>A0A5B7G8L0_PORTR</name>
<accession>A0A5B7G8L0</accession>